<evidence type="ECO:0000256" key="1">
    <source>
        <dbReference type="SAM" id="MobiDB-lite"/>
    </source>
</evidence>
<proteinExistence type="predicted"/>
<keyword evidence="3" id="KW-1185">Reference proteome</keyword>
<accession>A0AAQ3M4M9</accession>
<protein>
    <submittedName>
        <fullName evidence="2">Uncharacterized protein</fullName>
    </submittedName>
</protein>
<feature type="region of interest" description="Disordered" evidence="1">
    <location>
        <begin position="16"/>
        <end position="38"/>
    </location>
</feature>
<dbReference type="Pfam" id="PF07961">
    <property type="entry name" value="MBA1"/>
    <property type="match status" value="1"/>
</dbReference>
<dbReference type="Gene3D" id="3.10.450.240">
    <property type="match status" value="1"/>
</dbReference>
<dbReference type="GO" id="GO:0032979">
    <property type="term" value="P:protein insertion into mitochondrial inner membrane from matrix"/>
    <property type="evidence" value="ECO:0007669"/>
    <property type="project" value="InterPro"/>
</dbReference>
<organism evidence="2 3">
    <name type="scientific">Acrodontium crateriforme</name>
    <dbReference type="NCBI Taxonomy" id="150365"/>
    <lineage>
        <taxon>Eukaryota</taxon>
        <taxon>Fungi</taxon>
        <taxon>Dikarya</taxon>
        <taxon>Ascomycota</taxon>
        <taxon>Pezizomycotina</taxon>
        <taxon>Dothideomycetes</taxon>
        <taxon>Dothideomycetidae</taxon>
        <taxon>Mycosphaerellales</taxon>
        <taxon>Teratosphaeriaceae</taxon>
        <taxon>Acrodontium</taxon>
    </lineage>
</organism>
<dbReference type="GO" id="GO:0005743">
    <property type="term" value="C:mitochondrial inner membrane"/>
    <property type="evidence" value="ECO:0007669"/>
    <property type="project" value="InterPro"/>
</dbReference>
<reference evidence="2 3" key="1">
    <citation type="submission" date="2023-11" db="EMBL/GenBank/DDBJ databases">
        <title>An acidophilic fungus is an integral part of prey digestion in a carnivorous sundew plant.</title>
        <authorList>
            <person name="Tsai I.J."/>
        </authorList>
    </citation>
    <scope>NUCLEOTIDE SEQUENCE [LARGE SCALE GENOMIC DNA]</scope>
    <source>
        <strain evidence="2">169a</strain>
    </source>
</reference>
<dbReference type="AlphaFoldDB" id="A0AAQ3M4M9"/>
<evidence type="ECO:0000313" key="3">
    <source>
        <dbReference type="Proteomes" id="UP001303373"/>
    </source>
</evidence>
<evidence type="ECO:0000313" key="2">
    <source>
        <dbReference type="EMBL" id="WPH00862.1"/>
    </source>
</evidence>
<dbReference type="Proteomes" id="UP001303373">
    <property type="component" value="Chromosome 5"/>
</dbReference>
<dbReference type="EMBL" id="CP138584">
    <property type="protein sequence ID" value="WPH00862.1"/>
    <property type="molecule type" value="Genomic_DNA"/>
</dbReference>
<dbReference type="InterPro" id="IPR024621">
    <property type="entry name" value="Mba1"/>
</dbReference>
<name>A0AAQ3M4M9_9PEZI</name>
<gene>
    <name evidence="2" type="ORF">R9X50_00369300</name>
</gene>
<sequence length="357" mass="39844">MSRPLTRTALKTQPCTRLGAPTRGASLQPWLSSPHDKPARRLPPFQCLRLVGQQRGFSVSAPCAAAMPKMKRAAAPSMAVQTKQQRERMARDGGLPDEMGLLNNTLVMPSGKKRPGLFSKERRELEKSRLKLRFQEAITALQYKLGGHGFWSKEAWSWSTPRPQLRILQIPGIAKTLHEEMYRNFAAGDLSPVEKKLCKGLLHSLRARISIRPPGVFLKWKVDRYLETPKLVSYKAIRMPKAKGMPDGPGSGLVQAVVRIRSMQSLQHWKRESVKSRGAGASIREVRVDIRGRELSENTESEDTAKEAVEYVVIQKMMRNGVESDWMVWGMTEETAPSTLTAMLPKPGSGSLPVNSA</sequence>